<feature type="domain" description="Peptidase M20 dimerisation" evidence="6">
    <location>
        <begin position="178"/>
        <end position="278"/>
    </location>
</feature>
<dbReference type="KEGG" id="cthu:HUR95_01545"/>
<dbReference type="Pfam" id="PF01546">
    <property type="entry name" value="Peptidase_M20"/>
    <property type="match status" value="1"/>
</dbReference>
<evidence type="ECO:0000256" key="1">
    <source>
        <dbReference type="ARBA" id="ARBA00001947"/>
    </source>
</evidence>
<protein>
    <submittedName>
        <fullName evidence="8">M20 family metallopeptidase</fullName>
    </submittedName>
    <submittedName>
        <fullName evidence="7">Peptidase M20</fullName>
    </submittedName>
</protein>
<dbReference type="InterPro" id="IPR011650">
    <property type="entry name" value="Peptidase_M20_dimer"/>
</dbReference>
<evidence type="ECO:0000256" key="3">
    <source>
        <dbReference type="ARBA" id="ARBA00022801"/>
    </source>
</evidence>
<dbReference type="Pfam" id="PF07687">
    <property type="entry name" value="M20_dimer"/>
    <property type="match status" value="1"/>
</dbReference>
<dbReference type="Gene3D" id="3.30.70.360">
    <property type="match status" value="1"/>
</dbReference>
<dbReference type="EMBL" id="AFCE01000162">
    <property type="protein sequence ID" value="EGL81757.1"/>
    <property type="molecule type" value="Genomic_DNA"/>
</dbReference>
<evidence type="ECO:0000256" key="4">
    <source>
        <dbReference type="ARBA" id="ARBA00022833"/>
    </source>
</evidence>
<sequence>MENYLSRKQEEMIQLLEKLVNIDSGSYVKKGVDQIGDMLKGEYQQLGFTVEVYPQVEVGNHLSIYHPEVKDPAILIVAHMDTVFPDGTAKERPFSRDEDRAYGPGVIDMKGSLVQVLYAIKALKDSGSDAYKHVHLILNSDEEIGSITSRPLIEKAAQGKEYALIVEPARRDGSIVSSRKGVGIFTIEAYGRAAHAGVEPEKGRSAINALAHKIPKLHALTNYDEGITVNVGLINGGISTNTIAPQATCQVDVRVETWEQGERITKAIREICATSDVEGTCLVVKGGMNRPPMEKTKQVEELLALIKTTGQELGIEIKDTFTGGGSDGSFTAGQGVCTIDGLGPVGGNAHNENEYLELHHFTERTLLLANVINKLSQKTRLKQVVS</sequence>
<dbReference type="InterPro" id="IPR001261">
    <property type="entry name" value="ArgE/DapE_CS"/>
</dbReference>
<keyword evidence="10" id="KW-1185">Reference proteome</keyword>
<reference evidence="8" key="3">
    <citation type="submission" date="2021-08" db="EMBL/GenBank/DDBJ databases">
        <authorList>
            <person name="de Jong S."/>
            <person name="van den Broek M."/>
            <person name="Merkel A."/>
            <person name="de la Torre Cortes P."/>
            <person name="Kalamorz F."/>
            <person name="Cook G."/>
            <person name="van Loosdrecht M."/>
            <person name="McMillan D."/>
        </authorList>
    </citation>
    <scope>NUCLEOTIDE SEQUENCE</scope>
    <source>
        <strain evidence="8">TA2.A1</strain>
    </source>
</reference>
<accession>F5LA37</accession>
<dbReference type="SUPFAM" id="SSF53187">
    <property type="entry name" value="Zn-dependent exopeptidases"/>
    <property type="match status" value="1"/>
</dbReference>
<evidence type="ECO:0000259" key="6">
    <source>
        <dbReference type="Pfam" id="PF07687"/>
    </source>
</evidence>
<comment type="cofactor">
    <cofactor evidence="1">
        <name>Zn(2+)</name>
        <dbReference type="ChEBI" id="CHEBI:29105"/>
    </cofactor>
</comment>
<name>F5LA37_CALTT</name>
<dbReference type="PANTHER" id="PTHR43808">
    <property type="entry name" value="ACETYLORNITHINE DEACETYLASE"/>
    <property type="match status" value="1"/>
</dbReference>
<evidence type="ECO:0000313" key="10">
    <source>
        <dbReference type="Proteomes" id="UP000825179"/>
    </source>
</evidence>
<reference evidence="7 9" key="1">
    <citation type="journal article" date="2011" name="J. Bacteriol.">
        <title>Draft genome sequence of the thermoalkaliphilic Caldalkalibacillus thermarum strain TA2.A1.</title>
        <authorList>
            <person name="Kalamorz F."/>
            <person name="Keis S."/>
            <person name="McMillan D.G."/>
            <person name="Olsson K."/>
            <person name="Stanton J.A."/>
            <person name="Stockwell P."/>
            <person name="Black M.A."/>
            <person name="Klingeman D.M."/>
            <person name="Land M.L."/>
            <person name="Han C.S."/>
            <person name="Martin S.L."/>
            <person name="Becher S.A."/>
            <person name="Peddie C.J."/>
            <person name="Morgan H.W."/>
            <person name="Matthies D."/>
            <person name="Preiss L."/>
            <person name="Meier T."/>
            <person name="Brown S.D."/>
            <person name="Cook G.M."/>
        </authorList>
    </citation>
    <scope>NUCLEOTIDE SEQUENCE [LARGE SCALE GENOMIC DNA]</scope>
    <source>
        <strain evidence="7 9">TA2.A1</strain>
    </source>
</reference>
<dbReference type="PROSITE" id="PS00758">
    <property type="entry name" value="ARGE_DAPE_CPG2_1"/>
    <property type="match status" value="1"/>
</dbReference>
<dbReference type="eggNOG" id="COG0624">
    <property type="taxonomic scope" value="Bacteria"/>
</dbReference>
<dbReference type="RefSeq" id="WP_007506098.1">
    <property type="nucleotide sequence ID" value="NZ_AFCE01000162.1"/>
</dbReference>
<evidence type="ECO:0000256" key="2">
    <source>
        <dbReference type="ARBA" id="ARBA00022723"/>
    </source>
</evidence>
<dbReference type="InterPro" id="IPR017150">
    <property type="entry name" value="Pept_M20_glutamate_carboxypep"/>
</dbReference>
<dbReference type="PANTHER" id="PTHR43808:SF9">
    <property type="entry name" value="BLL0789 PROTEIN"/>
    <property type="match status" value="1"/>
</dbReference>
<dbReference type="SUPFAM" id="SSF55031">
    <property type="entry name" value="Bacterial exopeptidase dimerisation domain"/>
    <property type="match status" value="1"/>
</dbReference>
<organism evidence="7 9">
    <name type="scientific">Caldalkalibacillus thermarum (strain TA2.A1)</name>
    <dbReference type="NCBI Taxonomy" id="986075"/>
    <lineage>
        <taxon>Bacteria</taxon>
        <taxon>Bacillati</taxon>
        <taxon>Bacillota</taxon>
        <taxon>Bacilli</taxon>
        <taxon>Bacillales</taxon>
        <taxon>Bacillaceae</taxon>
        <taxon>Caldalkalibacillus</taxon>
    </lineage>
</organism>
<dbReference type="GO" id="GO:0016787">
    <property type="term" value="F:hydrolase activity"/>
    <property type="evidence" value="ECO:0007669"/>
    <property type="project" value="UniProtKB-KW"/>
</dbReference>
<dbReference type="AlphaFoldDB" id="F5LA37"/>
<dbReference type="EMBL" id="CP082237">
    <property type="protein sequence ID" value="QZT34133.1"/>
    <property type="molecule type" value="Genomic_DNA"/>
</dbReference>
<dbReference type="OrthoDB" id="9783294at2"/>
<feature type="active site" evidence="5">
    <location>
        <position position="81"/>
    </location>
</feature>
<gene>
    <name evidence="7" type="ORF">CathTA2_2772</name>
    <name evidence="8" type="ORF">HUR95_01545</name>
</gene>
<dbReference type="InterPro" id="IPR036264">
    <property type="entry name" value="Bact_exopeptidase_dim_dom"/>
</dbReference>
<dbReference type="GO" id="GO:0046872">
    <property type="term" value="F:metal ion binding"/>
    <property type="evidence" value="ECO:0007669"/>
    <property type="project" value="UniProtKB-KW"/>
</dbReference>
<proteinExistence type="predicted"/>
<keyword evidence="2" id="KW-0479">Metal-binding</keyword>
<dbReference type="CDD" id="cd03885">
    <property type="entry name" value="M20_CPDG2"/>
    <property type="match status" value="1"/>
</dbReference>
<evidence type="ECO:0000256" key="5">
    <source>
        <dbReference type="PIRSR" id="PIRSR037238-1"/>
    </source>
</evidence>
<dbReference type="InterPro" id="IPR002933">
    <property type="entry name" value="Peptidase_M20"/>
</dbReference>
<dbReference type="PIRSF" id="PIRSF037238">
    <property type="entry name" value="Carboxypeptidase_G2"/>
    <property type="match status" value="1"/>
</dbReference>
<reference evidence="8 10" key="2">
    <citation type="journal article" date="2020" name="Extremophiles">
        <title>Genomic analysis of Caldalkalibacillus thermarum TA2.A1 reveals aerobic alkaliphilic metabolism and evolutionary hallmarks linking alkaliphilic bacteria and plant life.</title>
        <authorList>
            <person name="de Jong S.I."/>
            <person name="van den Broek M.A."/>
            <person name="Merkel A.Y."/>
            <person name="de la Torre Cortes P."/>
            <person name="Kalamorz F."/>
            <person name="Cook G.M."/>
            <person name="van Loosdrecht M.C.M."/>
            <person name="McMillan D.G.G."/>
        </authorList>
    </citation>
    <scope>NUCLEOTIDE SEQUENCE [LARGE SCALE GENOMIC DNA]</scope>
    <source>
        <strain evidence="8 10">TA2.A1</strain>
    </source>
</reference>
<evidence type="ECO:0000313" key="7">
    <source>
        <dbReference type="EMBL" id="EGL81757.1"/>
    </source>
</evidence>
<dbReference type="InterPro" id="IPR050072">
    <property type="entry name" value="Peptidase_M20A"/>
</dbReference>
<dbReference type="Proteomes" id="UP000825179">
    <property type="component" value="Chromosome"/>
</dbReference>
<evidence type="ECO:0000313" key="8">
    <source>
        <dbReference type="EMBL" id="QZT34133.1"/>
    </source>
</evidence>
<keyword evidence="4" id="KW-0862">Zinc</keyword>
<dbReference type="Proteomes" id="UP000010716">
    <property type="component" value="Unassembled WGS sequence"/>
</dbReference>
<feature type="active site" description="Proton acceptor" evidence="5">
    <location>
        <position position="142"/>
    </location>
</feature>
<keyword evidence="3" id="KW-0378">Hydrolase</keyword>
<dbReference type="Gene3D" id="3.40.630.10">
    <property type="entry name" value="Zn peptidases"/>
    <property type="match status" value="1"/>
</dbReference>
<evidence type="ECO:0000313" key="9">
    <source>
        <dbReference type="Proteomes" id="UP000010716"/>
    </source>
</evidence>